<reference evidence="1 2" key="1">
    <citation type="journal article" date="2018" name="Front. Plant Sci.">
        <title>Red Clover (Trifolium pratense) and Zigzag Clover (T. medium) - A Picture of Genomic Similarities and Differences.</title>
        <authorList>
            <person name="Dluhosova J."/>
            <person name="Istvanek J."/>
            <person name="Nedelnik J."/>
            <person name="Repkova J."/>
        </authorList>
    </citation>
    <scope>NUCLEOTIDE SEQUENCE [LARGE SCALE GENOMIC DNA]</scope>
    <source>
        <strain evidence="2">cv. 10/8</strain>
        <tissue evidence="1">Leaf</tissue>
    </source>
</reference>
<protein>
    <submittedName>
        <fullName evidence="1">Uncharacterized protein</fullName>
    </submittedName>
</protein>
<dbReference type="Proteomes" id="UP000265520">
    <property type="component" value="Unassembled WGS sequence"/>
</dbReference>
<feature type="non-terminal residue" evidence="1">
    <location>
        <position position="34"/>
    </location>
</feature>
<comment type="caution">
    <text evidence="1">The sequence shown here is derived from an EMBL/GenBank/DDBJ whole genome shotgun (WGS) entry which is preliminary data.</text>
</comment>
<organism evidence="1 2">
    <name type="scientific">Trifolium medium</name>
    <dbReference type="NCBI Taxonomy" id="97028"/>
    <lineage>
        <taxon>Eukaryota</taxon>
        <taxon>Viridiplantae</taxon>
        <taxon>Streptophyta</taxon>
        <taxon>Embryophyta</taxon>
        <taxon>Tracheophyta</taxon>
        <taxon>Spermatophyta</taxon>
        <taxon>Magnoliopsida</taxon>
        <taxon>eudicotyledons</taxon>
        <taxon>Gunneridae</taxon>
        <taxon>Pentapetalae</taxon>
        <taxon>rosids</taxon>
        <taxon>fabids</taxon>
        <taxon>Fabales</taxon>
        <taxon>Fabaceae</taxon>
        <taxon>Papilionoideae</taxon>
        <taxon>50 kb inversion clade</taxon>
        <taxon>NPAAA clade</taxon>
        <taxon>Hologalegina</taxon>
        <taxon>IRL clade</taxon>
        <taxon>Trifolieae</taxon>
        <taxon>Trifolium</taxon>
    </lineage>
</organism>
<sequence>MMHGYSVVDRVSVPGTRVVLSGYVCGTLGYGTFP</sequence>
<dbReference type="EMBL" id="LXQA010146977">
    <property type="protein sequence ID" value="MCI25394.1"/>
    <property type="molecule type" value="Genomic_DNA"/>
</dbReference>
<accession>A0A392QNE5</accession>
<proteinExistence type="predicted"/>
<evidence type="ECO:0000313" key="1">
    <source>
        <dbReference type="EMBL" id="MCI25394.1"/>
    </source>
</evidence>
<evidence type="ECO:0000313" key="2">
    <source>
        <dbReference type="Proteomes" id="UP000265520"/>
    </source>
</evidence>
<name>A0A392QNE5_9FABA</name>
<keyword evidence="2" id="KW-1185">Reference proteome</keyword>
<dbReference type="AlphaFoldDB" id="A0A392QNE5"/>